<sequence length="150" mass="17227">MVSYIKSNKMKNECIHNDLIFYIDNELSVEKRTAVEKHLEECADCRSFLAFLQDGMQVIEKEKNPEVSPFFYTRLNARLEEKEESRVQNQWVRLVQPAFFSVLLVAGIYGGLKLGSNASSLKSEQHATSSIQMLNDFDAEPLESFLLDEL</sequence>
<evidence type="ECO:0000313" key="2">
    <source>
        <dbReference type="EMBL" id="BBE18251.1"/>
    </source>
</evidence>
<dbReference type="InterPro" id="IPR041916">
    <property type="entry name" value="Anti_sigma_zinc_sf"/>
</dbReference>
<dbReference type="KEGG" id="anf:AQPE_2413"/>
<dbReference type="Pfam" id="PF13490">
    <property type="entry name" value="zf-HC2"/>
    <property type="match status" value="1"/>
</dbReference>
<dbReference type="Proteomes" id="UP001193389">
    <property type="component" value="Chromosome"/>
</dbReference>
<dbReference type="EMBL" id="AP018694">
    <property type="protein sequence ID" value="BBE18251.1"/>
    <property type="molecule type" value="Genomic_DNA"/>
</dbReference>
<accession>A0A5K7S9J5</accession>
<reference evidence="2" key="1">
    <citation type="journal article" date="2020" name="Int. J. Syst. Evol. Microbiol.">
        <title>Aquipluma nitroreducens gen. nov. sp. nov., a novel facultatively anaerobic bacterium isolated from a freshwater lake.</title>
        <authorList>
            <person name="Watanabe M."/>
            <person name="Kojima H."/>
            <person name="Fukui M."/>
        </authorList>
    </citation>
    <scope>NUCLEOTIDE SEQUENCE</scope>
    <source>
        <strain evidence="2">MeG22</strain>
    </source>
</reference>
<dbReference type="InterPro" id="IPR027383">
    <property type="entry name" value="Znf_put"/>
</dbReference>
<dbReference type="Gene3D" id="1.10.10.1320">
    <property type="entry name" value="Anti-sigma factor, zinc-finger domain"/>
    <property type="match status" value="1"/>
</dbReference>
<protein>
    <recommendedName>
        <fullName evidence="1">Putative zinc-finger domain-containing protein</fullName>
    </recommendedName>
</protein>
<evidence type="ECO:0000259" key="1">
    <source>
        <dbReference type="Pfam" id="PF13490"/>
    </source>
</evidence>
<gene>
    <name evidence="2" type="ORF">AQPE_2413</name>
</gene>
<keyword evidence="3" id="KW-1185">Reference proteome</keyword>
<evidence type="ECO:0000313" key="3">
    <source>
        <dbReference type="Proteomes" id="UP001193389"/>
    </source>
</evidence>
<feature type="domain" description="Putative zinc-finger" evidence="1">
    <location>
        <begin position="22"/>
        <end position="46"/>
    </location>
</feature>
<dbReference type="AlphaFoldDB" id="A0A5K7S9J5"/>
<organism evidence="2 3">
    <name type="scientific">Aquipluma nitroreducens</name>
    <dbReference type="NCBI Taxonomy" id="2010828"/>
    <lineage>
        <taxon>Bacteria</taxon>
        <taxon>Pseudomonadati</taxon>
        <taxon>Bacteroidota</taxon>
        <taxon>Bacteroidia</taxon>
        <taxon>Marinilabiliales</taxon>
        <taxon>Prolixibacteraceae</taxon>
        <taxon>Aquipluma</taxon>
    </lineage>
</organism>
<name>A0A5K7S9J5_9BACT</name>
<proteinExistence type="predicted"/>